<feature type="compositionally biased region" description="Basic and acidic residues" evidence="1">
    <location>
        <begin position="35"/>
        <end position="46"/>
    </location>
</feature>
<name>A0A653YV02_SPHMU</name>
<protein>
    <submittedName>
        <fullName evidence="2">Uncharacterized protein</fullName>
    </submittedName>
</protein>
<evidence type="ECO:0000313" key="3">
    <source>
        <dbReference type="Proteomes" id="UP000432350"/>
    </source>
</evidence>
<reference evidence="2 3" key="1">
    <citation type="submission" date="2019-10" db="EMBL/GenBank/DDBJ databases">
        <authorList>
            <person name="Karimi E."/>
        </authorList>
    </citation>
    <scope>NUCLEOTIDE SEQUENCE [LARGE SCALE GENOMIC DNA]</scope>
    <source>
        <strain evidence="2">Sphingobacterium sp. 8BC</strain>
    </source>
</reference>
<accession>A0A653YV02</accession>
<organism evidence="2 3">
    <name type="scientific">Sphingobacterium multivorum</name>
    <dbReference type="NCBI Taxonomy" id="28454"/>
    <lineage>
        <taxon>Bacteria</taxon>
        <taxon>Pseudomonadati</taxon>
        <taxon>Bacteroidota</taxon>
        <taxon>Sphingobacteriia</taxon>
        <taxon>Sphingobacteriales</taxon>
        <taxon>Sphingobacteriaceae</taxon>
        <taxon>Sphingobacterium</taxon>
    </lineage>
</organism>
<feature type="compositionally biased region" description="Polar residues" evidence="1">
    <location>
        <begin position="70"/>
        <end position="80"/>
    </location>
</feature>
<dbReference type="AlphaFoldDB" id="A0A653YV02"/>
<gene>
    <name evidence="2" type="ORF">SPHINGO8BC_120003</name>
</gene>
<dbReference type="EMBL" id="CABWMV010000004">
    <property type="protein sequence ID" value="VXC46432.1"/>
    <property type="molecule type" value="Genomic_DNA"/>
</dbReference>
<proteinExistence type="predicted"/>
<dbReference type="RefSeq" id="WP_159333286.1">
    <property type="nucleotide sequence ID" value="NZ_CP068089.1"/>
</dbReference>
<evidence type="ECO:0000313" key="2">
    <source>
        <dbReference type="EMBL" id="VXC46432.1"/>
    </source>
</evidence>
<feature type="compositionally biased region" description="Polar residues" evidence="1">
    <location>
        <begin position="19"/>
        <end position="34"/>
    </location>
</feature>
<sequence>MTLRTRPYSLDAPKKGQRQSEPQPKNSAATLQHENNSEKHAIKTDKITIQGFTSDWGIPQFNDEAEQPLLRNTNSNEKLA</sequence>
<feature type="region of interest" description="Disordered" evidence="1">
    <location>
        <begin position="1"/>
        <end position="80"/>
    </location>
</feature>
<evidence type="ECO:0000256" key="1">
    <source>
        <dbReference type="SAM" id="MobiDB-lite"/>
    </source>
</evidence>
<dbReference type="Proteomes" id="UP000432350">
    <property type="component" value="Unassembled WGS sequence"/>
</dbReference>